<dbReference type="GeneID" id="65341478"/>
<evidence type="ECO:0000256" key="1">
    <source>
        <dbReference type="ARBA" id="ARBA00007151"/>
    </source>
</evidence>
<proteinExistence type="inferred from homology"/>
<dbReference type="Gene3D" id="1.10.455.10">
    <property type="entry name" value="Ribosomal protein S7 domain"/>
    <property type="match status" value="1"/>
</dbReference>
<keyword evidence="2 5" id="KW-0689">Ribosomal protein</keyword>
<dbReference type="SUPFAM" id="SSF47973">
    <property type="entry name" value="Ribosomal protein S7"/>
    <property type="match status" value="1"/>
</dbReference>
<dbReference type="Pfam" id="PF00177">
    <property type="entry name" value="Ribosomal_S7"/>
    <property type="match status" value="1"/>
</dbReference>
<reference evidence="5" key="1">
    <citation type="journal article" date="2021" name="J. Appl. Phycol.">
        <title>Mitochondrial genome of the harmful algal bloom species Odontella regia (Mediophyceae, Bacillariophyta).</title>
        <authorList>
            <person name="Wang Y."/>
            <person name="Chen Y."/>
            <person name="Wang J."/>
            <person name="Liu F."/>
            <person name="Chen N."/>
        </authorList>
    </citation>
    <scope>NUCLEOTIDE SEQUENCE</scope>
</reference>
<evidence type="ECO:0000313" key="5">
    <source>
        <dbReference type="EMBL" id="QQD79312.1"/>
    </source>
</evidence>
<keyword evidence="3" id="KW-0687">Ribonucleoprotein</keyword>
<dbReference type="InterPro" id="IPR023798">
    <property type="entry name" value="Ribosomal_uS7_dom"/>
</dbReference>
<keyword evidence="5" id="KW-0496">Mitochondrion</keyword>
<evidence type="ECO:0000256" key="2">
    <source>
        <dbReference type="ARBA" id="ARBA00022980"/>
    </source>
</evidence>
<dbReference type="EMBL" id="MW018491">
    <property type="protein sequence ID" value="QQD79312.1"/>
    <property type="molecule type" value="Genomic_DNA"/>
</dbReference>
<accession>A0A7T4WR27</accession>
<comment type="similarity">
    <text evidence="1">Belongs to the universal ribosomal protein uS7 family.</text>
</comment>
<sequence>MKFLILKGIKQNLINNFFLNGKKTKLENFFLKSIKFLQKTYYKNHVMFIKQSVLQTKPILSIIKIKRSNNASKEIPFVVAPNKRVFLSIQKQKNLIKVSSKEGFKKIYPKLIIKLCKIKNLDESLYKQVHKQAFSVKKYANFRWF</sequence>
<evidence type="ECO:0000256" key="3">
    <source>
        <dbReference type="ARBA" id="ARBA00023274"/>
    </source>
</evidence>
<organism evidence="5">
    <name type="scientific">Trieres regia</name>
    <dbReference type="NCBI Taxonomy" id="1335017"/>
    <lineage>
        <taxon>Eukaryota</taxon>
        <taxon>Sar</taxon>
        <taxon>Stramenopiles</taxon>
        <taxon>Ochrophyta</taxon>
        <taxon>Bacillariophyta</taxon>
        <taxon>Mediophyceae</taxon>
        <taxon>Biddulphiophycidae</taxon>
        <taxon>Eupodiscales</taxon>
        <taxon>Parodontellaceae</taxon>
        <taxon>Trieres</taxon>
    </lineage>
</organism>
<dbReference type="GO" id="GO:1990904">
    <property type="term" value="C:ribonucleoprotein complex"/>
    <property type="evidence" value="ECO:0007669"/>
    <property type="project" value="UniProtKB-KW"/>
</dbReference>
<dbReference type="InterPro" id="IPR036823">
    <property type="entry name" value="Ribosomal_uS7_dom_sf"/>
</dbReference>
<name>A0A7T4WR27_9STRA</name>
<dbReference type="GO" id="GO:0005840">
    <property type="term" value="C:ribosome"/>
    <property type="evidence" value="ECO:0007669"/>
    <property type="project" value="UniProtKB-KW"/>
</dbReference>
<geneLocation type="mitochondrion" evidence="5"/>
<dbReference type="AlphaFoldDB" id="A0A7T4WR27"/>
<gene>
    <name evidence="5" type="primary">rps7</name>
</gene>
<evidence type="ECO:0000259" key="4">
    <source>
        <dbReference type="Pfam" id="PF00177"/>
    </source>
</evidence>
<dbReference type="RefSeq" id="YP_010131933.1">
    <property type="nucleotide sequence ID" value="NC_056371.1"/>
</dbReference>
<protein>
    <submittedName>
        <fullName evidence="5">Ribosomal protein S7</fullName>
    </submittedName>
</protein>
<feature type="domain" description="Small ribosomal subunit protein uS7" evidence="4">
    <location>
        <begin position="10"/>
        <end position="117"/>
    </location>
</feature>